<dbReference type="Gene3D" id="1.25.40.20">
    <property type="entry name" value="Ankyrin repeat-containing domain"/>
    <property type="match status" value="1"/>
</dbReference>
<evidence type="ECO:0000313" key="5">
    <source>
        <dbReference type="EMBL" id="TXJ49820.1"/>
    </source>
</evidence>
<dbReference type="EMBL" id="SAYE01000014">
    <property type="protein sequence ID" value="TXJ49820.1"/>
    <property type="molecule type" value="Genomic_DNA"/>
</dbReference>
<feature type="region of interest" description="Disordered" evidence="4">
    <location>
        <begin position="1"/>
        <end position="23"/>
    </location>
</feature>
<dbReference type="InterPro" id="IPR036770">
    <property type="entry name" value="Ankyrin_rpt-contain_sf"/>
</dbReference>
<evidence type="ECO:0000256" key="2">
    <source>
        <dbReference type="ARBA" id="ARBA00023043"/>
    </source>
</evidence>
<dbReference type="InterPro" id="IPR002110">
    <property type="entry name" value="Ankyrin_rpt"/>
</dbReference>
<proteinExistence type="predicted"/>
<dbReference type="PANTHER" id="PTHR24188">
    <property type="entry name" value="ANKYRIN REPEAT PROTEIN"/>
    <property type="match status" value="1"/>
</dbReference>
<dbReference type="PROSITE" id="PS50088">
    <property type="entry name" value="ANK_REPEAT"/>
    <property type="match status" value="1"/>
</dbReference>
<evidence type="ECO:0000256" key="4">
    <source>
        <dbReference type="SAM" id="MobiDB-lite"/>
    </source>
</evidence>
<evidence type="ECO:0000256" key="3">
    <source>
        <dbReference type="PROSITE-ProRule" id="PRU00023"/>
    </source>
</evidence>
<keyword evidence="1" id="KW-0677">Repeat</keyword>
<dbReference type="SUPFAM" id="SSF48403">
    <property type="entry name" value="Ankyrin repeat"/>
    <property type="match status" value="1"/>
</dbReference>
<sequence length="165" mass="18423">MPNKENEKLTNSYEGGNSRKINDEGRRILETAANALNSGNPDGGMNFRKFNNKGENIMLNKKEEELKLIKFCEDGNFKEVQASLESLPIEINVNAQDDKDLTPLMCAPANGHLDIVEYLIREIGANPNIKNNEGKTALDLAEENRHEEVAEFLRKAGAKHGNEID</sequence>
<dbReference type="PANTHER" id="PTHR24188:SF29">
    <property type="entry name" value="GH09064P"/>
    <property type="match status" value="1"/>
</dbReference>
<protein>
    <submittedName>
        <fullName evidence="5">Uncharacterized protein</fullName>
    </submittedName>
</protein>
<dbReference type="Pfam" id="PF12796">
    <property type="entry name" value="Ank_2"/>
    <property type="match status" value="1"/>
</dbReference>
<organism evidence="5 6">
    <name type="scientific">Brachyspira aalborgi</name>
    <dbReference type="NCBI Taxonomy" id="29522"/>
    <lineage>
        <taxon>Bacteria</taxon>
        <taxon>Pseudomonadati</taxon>
        <taxon>Spirochaetota</taxon>
        <taxon>Spirochaetia</taxon>
        <taxon>Brachyspirales</taxon>
        <taxon>Brachyspiraceae</taxon>
        <taxon>Brachyspira</taxon>
    </lineage>
</organism>
<gene>
    <name evidence="5" type="ORF">EPJ84_07105</name>
</gene>
<reference evidence="5 6" key="1">
    <citation type="journal article" date="1992" name="Lakartidningen">
        <title>[Penicillin V and not amoxicillin is the first choice preparation in acute otitis].</title>
        <authorList>
            <person name="Kamme C."/>
            <person name="Lundgren K."/>
            <person name="Prellner K."/>
        </authorList>
    </citation>
    <scope>NUCLEOTIDE SEQUENCE [LARGE SCALE GENOMIC DNA]</scope>
    <source>
        <strain evidence="5 6">PC3939II</strain>
    </source>
</reference>
<evidence type="ECO:0000256" key="1">
    <source>
        <dbReference type="ARBA" id="ARBA00022737"/>
    </source>
</evidence>
<accession>A0A5C8FM70</accession>
<dbReference type="AlphaFoldDB" id="A0A5C8FM70"/>
<comment type="caution">
    <text evidence="5">The sequence shown here is derived from an EMBL/GenBank/DDBJ whole genome shotgun (WGS) entry which is preliminary data.</text>
</comment>
<keyword evidence="2 3" id="KW-0040">ANK repeat</keyword>
<dbReference type="SMART" id="SM00248">
    <property type="entry name" value="ANK"/>
    <property type="match status" value="2"/>
</dbReference>
<name>A0A5C8FM70_9SPIR</name>
<dbReference type="RefSeq" id="WP_147718179.1">
    <property type="nucleotide sequence ID" value="NZ_SAYE01000014.1"/>
</dbReference>
<feature type="repeat" description="ANK" evidence="3">
    <location>
        <begin position="99"/>
        <end position="132"/>
    </location>
</feature>
<evidence type="ECO:0000313" key="6">
    <source>
        <dbReference type="Proteomes" id="UP000322307"/>
    </source>
</evidence>
<dbReference type="Proteomes" id="UP000322307">
    <property type="component" value="Unassembled WGS sequence"/>
</dbReference>